<evidence type="ECO:0000256" key="8">
    <source>
        <dbReference type="ARBA" id="ARBA00022832"/>
    </source>
</evidence>
<feature type="region of interest" description="Disordered" evidence="24">
    <location>
        <begin position="1"/>
        <end position="20"/>
    </location>
</feature>
<evidence type="ECO:0000313" key="27">
    <source>
        <dbReference type="Proteomes" id="UP000281594"/>
    </source>
</evidence>
<evidence type="ECO:0000256" key="10">
    <source>
        <dbReference type="ARBA" id="ARBA00023098"/>
    </source>
</evidence>
<comment type="catalytic activity">
    <reaction evidence="20">
        <text>hexadecanoyl-CoA + H2O = hexadecanoate + CoA + H(+)</text>
        <dbReference type="Rhea" id="RHEA:16645"/>
        <dbReference type="ChEBI" id="CHEBI:7896"/>
        <dbReference type="ChEBI" id="CHEBI:15377"/>
        <dbReference type="ChEBI" id="CHEBI:15378"/>
        <dbReference type="ChEBI" id="CHEBI:57287"/>
        <dbReference type="ChEBI" id="CHEBI:57379"/>
        <dbReference type="EC" id="3.1.2.2"/>
    </reaction>
    <physiologicalReaction direction="left-to-right" evidence="20">
        <dbReference type="Rhea" id="RHEA:16646"/>
    </physiologicalReaction>
</comment>
<dbReference type="GO" id="GO:0016787">
    <property type="term" value="F:hydrolase activity"/>
    <property type="evidence" value="ECO:0007669"/>
    <property type="project" value="UniProtKB-KW"/>
</dbReference>
<dbReference type="HOGENOM" id="CLU_089876_6_1_11"/>
<keyword evidence="5" id="KW-0963">Cytoplasm</keyword>
<evidence type="ECO:0000256" key="9">
    <source>
        <dbReference type="ARBA" id="ARBA00022946"/>
    </source>
</evidence>
<evidence type="ECO:0000256" key="12">
    <source>
        <dbReference type="ARBA" id="ARBA00023273"/>
    </source>
</evidence>
<evidence type="ECO:0000256" key="4">
    <source>
        <dbReference type="ARBA" id="ARBA00022475"/>
    </source>
</evidence>
<evidence type="ECO:0000256" key="15">
    <source>
        <dbReference type="ARBA" id="ARBA00038456"/>
    </source>
</evidence>
<dbReference type="SUPFAM" id="SSF54637">
    <property type="entry name" value="Thioesterase/thiol ester dehydrase-isomerase"/>
    <property type="match status" value="1"/>
</dbReference>
<comment type="catalytic activity">
    <reaction evidence="22">
        <text>dodecanoyl-CoA + H2O = dodecanoate + CoA + H(+)</text>
        <dbReference type="Rhea" id="RHEA:30135"/>
        <dbReference type="ChEBI" id="CHEBI:15377"/>
        <dbReference type="ChEBI" id="CHEBI:15378"/>
        <dbReference type="ChEBI" id="CHEBI:18262"/>
        <dbReference type="ChEBI" id="CHEBI:57287"/>
        <dbReference type="ChEBI" id="CHEBI:57375"/>
    </reaction>
    <physiologicalReaction direction="left-to-right" evidence="22">
        <dbReference type="Rhea" id="RHEA:30136"/>
    </physiologicalReaction>
</comment>
<keyword evidence="4" id="KW-1003">Cell membrane</keyword>
<evidence type="ECO:0000256" key="14">
    <source>
        <dbReference type="ARBA" id="ARBA00037002"/>
    </source>
</evidence>
<keyword evidence="6" id="KW-0053">Apoptosis</keyword>
<evidence type="ECO:0000256" key="17">
    <source>
        <dbReference type="ARBA" id="ARBA00040123"/>
    </source>
</evidence>
<keyword evidence="8" id="KW-0276">Fatty acid metabolism</keyword>
<dbReference type="PANTHER" id="PTHR12418">
    <property type="entry name" value="ACYL-COENZYME A THIOESTERASE THEM4"/>
    <property type="match status" value="1"/>
</dbReference>
<comment type="catalytic activity">
    <reaction evidence="23">
        <text>tetradecanoyl-CoA + H2O = tetradecanoate + CoA + H(+)</text>
        <dbReference type="Rhea" id="RHEA:40119"/>
        <dbReference type="ChEBI" id="CHEBI:15377"/>
        <dbReference type="ChEBI" id="CHEBI:15378"/>
        <dbReference type="ChEBI" id="CHEBI:30807"/>
        <dbReference type="ChEBI" id="CHEBI:57287"/>
        <dbReference type="ChEBI" id="CHEBI:57385"/>
    </reaction>
    <physiologicalReaction direction="left-to-right" evidence="23">
        <dbReference type="Rhea" id="RHEA:40120"/>
    </physiologicalReaction>
</comment>
<dbReference type="InterPro" id="IPR052365">
    <property type="entry name" value="THEM4/THEM5_acyl-CoA_thioest"/>
</dbReference>
<comment type="catalytic activity">
    <reaction evidence="19">
        <text>octanoyl-CoA + H2O = octanoate + CoA + H(+)</text>
        <dbReference type="Rhea" id="RHEA:30143"/>
        <dbReference type="ChEBI" id="CHEBI:15377"/>
        <dbReference type="ChEBI" id="CHEBI:15378"/>
        <dbReference type="ChEBI" id="CHEBI:25646"/>
        <dbReference type="ChEBI" id="CHEBI:57287"/>
        <dbReference type="ChEBI" id="CHEBI:57386"/>
    </reaction>
    <physiologicalReaction direction="left-to-right" evidence="19">
        <dbReference type="Rhea" id="RHEA:30144"/>
    </physiologicalReaction>
</comment>
<keyword evidence="9" id="KW-0809">Transit peptide</keyword>
<organism evidence="26 27">
    <name type="scientific">Streptomyces rapamycinicus (strain ATCC 29253 / DSM 41530 / NRRL 5491 / AYB-994)</name>
    <name type="common">Streptomyces hygroscopicus (strain ATCC 29253)</name>
    <dbReference type="NCBI Taxonomy" id="1343740"/>
    <lineage>
        <taxon>Bacteria</taxon>
        <taxon>Bacillati</taxon>
        <taxon>Actinomycetota</taxon>
        <taxon>Actinomycetes</taxon>
        <taxon>Kitasatosporales</taxon>
        <taxon>Streptomycetaceae</taxon>
        <taxon>Streptomyces</taxon>
        <taxon>Streptomyces violaceusniger group</taxon>
    </lineage>
</organism>
<evidence type="ECO:0000256" key="7">
    <source>
        <dbReference type="ARBA" id="ARBA00022801"/>
    </source>
</evidence>
<dbReference type="STRING" id="1343740.M271_48755"/>
<evidence type="ECO:0000256" key="20">
    <source>
        <dbReference type="ARBA" id="ARBA00047734"/>
    </source>
</evidence>
<dbReference type="GO" id="GO:0006631">
    <property type="term" value="P:fatty acid metabolic process"/>
    <property type="evidence" value="ECO:0007669"/>
    <property type="project" value="UniProtKB-KW"/>
</dbReference>
<comment type="catalytic activity">
    <reaction evidence="13">
        <text>(5Z,8Z,11Z,14Z)-eicosatetraenoyl-CoA + H2O = (5Z,8Z,11Z,14Z)-eicosatetraenoate + CoA + H(+)</text>
        <dbReference type="Rhea" id="RHEA:40151"/>
        <dbReference type="ChEBI" id="CHEBI:15377"/>
        <dbReference type="ChEBI" id="CHEBI:15378"/>
        <dbReference type="ChEBI" id="CHEBI:32395"/>
        <dbReference type="ChEBI" id="CHEBI:57287"/>
        <dbReference type="ChEBI" id="CHEBI:57368"/>
    </reaction>
    <physiologicalReaction direction="left-to-right" evidence="13">
        <dbReference type="Rhea" id="RHEA:40152"/>
    </physiologicalReaction>
</comment>
<sequence length="180" mass="19442">MAEDPDTFAEGPDALTDDPDAFTIEPSPSGRLLCGGCAPHDACRLGVEIAEVRDGAVRFEVVCPPFWHGGPGVAHGGWTAAVFDDALSVVALRIEPRLVTKSLTVRYLRPVPVGRPVDVLARIERHTGRRWEVSAGMTLAGTALATARAELRTRRPDHFARHEAWLARRSPSPNGPHAES</sequence>
<evidence type="ECO:0000256" key="23">
    <source>
        <dbReference type="ARBA" id="ARBA00048180"/>
    </source>
</evidence>
<comment type="similarity">
    <text evidence="15">Belongs to the THEM4/THEM5 thioesterase family.</text>
</comment>
<proteinExistence type="inferred from homology"/>
<evidence type="ECO:0000256" key="3">
    <source>
        <dbReference type="ARBA" id="ARBA00004632"/>
    </source>
</evidence>
<dbReference type="Gene3D" id="3.10.129.10">
    <property type="entry name" value="Hotdog Thioesterase"/>
    <property type="match status" value="1"/>
</dbReference>
<dbReference type="EC" id="3.1.2.2" evidence="16"/>
<keyword evidence="7" id="KW-0378">Hydrolase</keyword>
<evidence type="ECO:0000256" key="24">
    <source>
        <dbReference type="SAM" id="MobiDB-lite"/>
    </source>
</evidence>
<dbReference type="CDD" id="cd03443">
    <property type="entry name" value="PaaI_thioesterase"/>
    <property type="match status" value="1"/>
</dbReference>
<reference evidence="26 27" key="1">
    <citation type="journal article" date="2018" name="J. Biol. Chem.">
        <title>Discovery of the actinoplanic acid pathway in Streptomyces rapamycinicus reveals a genetically conserved synergism with rapamycin.</title>
        <authorList>
            <person name="Mrak P."/>
            <person name="Krastel P."/>
            <person name="Pivk Lukancic P."/>
            <person name="Tao J."/>
            <person name="Pistorius D."/>
            <person name="Moore C.M."/>
        </authorList>
    </citation>
    <scope>NUCLEOTIDE SEQUENCE [LARGE SCALE GENOMIC DNA]</scope>
    <source>
        <strain evidence="26 27">NRRL 5491</strain>
    </source>
</reference>
<evidence type="ECO:0000256" key="22">
    <source>
        <dbReference type="ARBA" id="ARBA00048074"/>
    </source>
</evidence>
<dbReference type="EMBL" id="QYCY01000004">
    <property type="protein sequence ID" value="RLV72051.1"/>
    <property type="molecule type" value="Genomic_DNA"/>
</dbReference>
<evidence type="ECO:0000256" key="5">
    <source>
        <dbReference type="ARBA" id="ARBA00022490"/>
    </source>
</evidence>
<evidence type="ECO:0000256" key="13">
    <source>
        <dbReference type="ARBA" id="ARBA00035852"/>
    </source>
</evidence>
<keyword evidence="10" id="KW-0443">Lipid metabolism</keyword>
<dbReference type="InterPro" id="IPR006683">
    <property type="entry name" value="Thioestr_dom"/>
</dbReference>
<evidence type="ECO:0000256" key="1">
    <source>
        <dbReference type="ARBA" id="ARBA00004170"/>
    </source>
</evidence>
<accession>A0A0A0NVZ9</accession>
<dbReference type="Pfam" id="PF03061">
    <property type="entry name" value="4HBT"/>
    <property type="match status" value="1"/>
</dbReference>
<dbReference type="InterPro" id="IPR029069">
    <property type="entry name" value="HotDog_dom_sf"/>
</dbReference>
<comment type="catalytic activity">
    <reaction evidence="21">
        <text>decanoyl-CoA + H2O = decanoate + CoA + H(+)</text>
        <dbReference type="Rhea" id="RHEA:40059"/>
        <dbReference type="ChEBI" id="CHEBI:15377"/>
        <dbReference type="ChEBI" id="CHEBI:15378"/>
        <dbReference type="ChEBI" id="CHEBI:27689"/>
        <dbReference type="ChEBI" id="CHEBI:57287"/>
        <dbReference type="ChEBI" id="CHEBI:61430"/>
    </reaction>
    <physiologicalReaction direction="left-to-right" evidence="21">
        <dbReference type="Rhea" id="RHEA:40060"/>
    </physiologicalReaction>
</comment>
<dbReference type="AlphaFoldDB" id="A0A0A0NVZ9"/>
<evidence type="ECO:0000256" key="18">
    <source>
        <dbReference type="ARBA" id="ARBA00043210"/>
    </source>
</evidence>
<gene>
    <name evidence="26" type="ORF">D3C57_146030</name>
</gene>
<keyword evidence="12" id="KW-0966">Cell projection</keyword>
<dbReference type="KEGG" id="src:M271_48755"/>
<evidence type="ECO:0000256" key="11">
    <source>
        <dbReference type="ARBA" id="ARBA00023136"/>
    </source>
</evidence>
<comment type="subcellular location">
    <subcellularLocation>
        <location evidence="3">Cell projection</location>
        <location evidence="3">Ruffle membrane</location>
    </subcellularLocation>
    <subcellularLocation>
        <location evidence="2">Cytoplasm</location>
    </subcellularLocation>
    <subcellularLocation>
        <location evidence="1">Membrane</location>
        <topology evidence="1">Peripheral membrane protein</topology>
    </subcellularLocation>
</comment>
<comment type="caution">
    <text evidence="26">The sequence shown here is derived from an EMBL/GenBank/DDBJ whole genome shotgun (WGS) entry which is preliminary data.</text>
</comment>
<dbReference type="PANTHER" id="PTHR12418:SF19">
    <property type="entry name" value="ACYL-COENZYME A THIOESTERASE THEM4"/>
    <property type="match status" value="1"/>
</dbReference>
<dbReference type="eggNOG" id="COG2050">
    <property type="taxonomic scope" value="Bacteria"/>
</dbReference>
<evidence type="ECO:0000256" key="21">
    <source>
        <dbReference type="ARBA" id="ARBA00047969"/>
    </source>
</evidence>
<feature type="domain" description="Thioesterase" evidence="25">
    <location>
        <begin position="72"/>
        <end position="138"/>
    </location>
</feature>
<protein>
    <recommendedName>
        <fullName evidence="17">Acyl-coenzyme A thioesterase THEM4</fullName>
        <ecNumber evidence="16">3.1.2.2</ecNumber>
    </recommendedName>
    <alternativeName>
        <fullName evidence="18">Thioesterase superfamily member 4</fullName>
    </alternativeName>
</protein>
<keyword evidence="11" id="KW-0472">Membrane</keyword>
<evidence type="ECO:0000256" key="19">
    <source>
        <dbReference type="ARBA" id="ARBA00047588"/>
    </source>
</evidence>
<dbReference type="GO" id="GO:0005737">
    <property type="term" value="C:cytoplasm"/>
    <property type="evidence" value="ECO:0007669"/>
    <property type="project" value="UniProtKB-SubCell"/>
</dbReference>
<dbReference type="GO" id="GO:0016020">
    <property type="term" value="C:membrane"/>
    <property type="evidence" value="ECO:0007669"/>
    <property type="project" value="UniProtKB-SubCell"/>
</dbReference>
<evidence type="ECO:0000259" key="25">
    <source>
        <dbReference type="Pfam" id="PF03061"/>
    </source>
</evidence>
<dbReference type="RefSeq" id="WP_020874592.1">
    <property type="nucleotide sequence ID" value="NC_022785.1"/>
</dbReference>
<evidence type="ECO:0000256" key="6">
    <source>
        <dbReference type="ARBA" id="ARBA00022703"/>
    </source>
</evidence>
<evidence type="ECO:0000313" key="26">
    <source>
        <dbReference type="EMBL" id="RLV72051.1"/>
    </source>
</evidence>
<comment type="catalytic activity">
    <reaction evidence="14">
        <text>(9Z)-octadecenoyl-CoA + H2O = (9Z)-octadecenoate + CoA + H(+)</text>
        <dbReference type="Rhea" id="RHEA:40139"/>
        <dbReference type="ChEBI" id="CHEBI:15377"/>
        <dbReference type="ChEBI" id="CHEBI:15378"/>
        <dbReference type="ChEBI" id="CHEBI:30823"/>
        <dbReference type="ChEBI" id="CHEBI:57287"/>
        <dbReference type="ChEBI" id="CHEBI:57387"/>
    </reaction>
    <physiologicalReaction direction="left-to-right" evidence="14">
        <dbReference type="Rhea" id="RHEA:40140"/>
    </physiologicalReaction>
</comment>
<evidence type="ECO:0000256" key="16">
    <source>
        <dbReference type="ARBA" id="ARBA00038848"/>
    </source>
</evidence>
<dbReference type="Proteomes" id="UP000281594">
    <property type="component" value="Unassembled WGS sequence"/>
</dbReference>
<evidence type="ECO:0000256" key="2">
    <source>
        <dbReference type="ARBA" id="ARBA00004496"/>
    </source>
</evidence>
<name>A0A0A0NVZ9_STRRN</name>